<keyword evidence="1 5" id="KW-0489">Methyltransferase</keyword>
<comment type="caution">
    <text evidence="7">The sequence shown here is derived from an EMBL/GenBank/DDBJ whole genome shotgun (WGS) entry which is preliminary data.</text>
</comment>
<reference evidence="7 8" key="1">
    <citation type="submission" date="2023-07" db="EMBL/GenBank/DDBJ databases">
        <title>Comparative genomics of wheat-associated soil bacteria to identify genetic determinants of phenazine resistance.</title>
        <authorList>
            <person name="Mouncey N."/>
        </authorList>
    </citation>
    <scope>NUCLEOTIDE SEQUENCE [LARGE SCALE GENOMIC DNA]</scope>
    <source>
        <strain evidence="7 8">W1I3</strain>
    </source>
</reference>
<dbReference type="NCBIfam" id="NF007020">
    <property type="entry name" value="PRK09485.1"/>
    <property type="match status" value="1"/>
</dbReference>
<evidence type="ECO:0000259" key="6">
    <source>
        <dbReference type="PROSITE" id="PS50970"/>
    </source>
</evidence>
<evidence type="ECO:0000256" key="5">
    <source>
        <dbReference type="PROSITE-ProRule" id="PRU00333"/>
    </source>
</evidence>
<dbReference type="Proteomes" id="UP001236806">
    <property type="component" value="Unassembled WGS sequence"/>
</dbReference>
<dbReference type="InterPro" id="IPR051486">
    <property type="entry name" value="Hcy_S-methyltransferase"/>
</dbReference>
<feature type="binding site" evidence="5">
    <location>
        <position position="234"/>
    </location>
    <ligand>
        <name>Zn(2+)</name>
        <dbReference type="ChEBI" id="CHEBI:29105"/>
    </ligand>
</feature>
<dbReference type="EC" id="2.1.1.10" evidence="7"/>
<dbReference type="PROSITE" id="PS50970">
    <property type="entry name" value="HCY"/>
    <property type="match status" value="1"/>
</dbReference>
<dbReference type="InterPro" id="IPR003726">
    <property type="entry name" value="HCY_dom"/>
</dbReference>
<dbReference type="InterPro" id="IPR017226">
    <property type="entry name" value="BHMT-like"/>
</dbReference>
<keyword evidence="3 5" id="KW-0479">Metal-binding</keyword>
<accession>A0ABU0PPF7</accession>
<evidence type="ECO:0000256" key="2">
    <source>
        <dbReference type="ARBA" id="ARBA00022679"/>
    </source>
</evidence>
<evidence type="ECO:0000256" key="4">
    <source>
        <dbReference type="ARBA" id="ARBA00022833"/>
    </source>
</evidence>
<dbReference type="PIRSF" id="PIRSF037505">
    <property type="entry name" value="Betaine_HMT"/>
    <property type="match status" value="1"/>
</dbReference>
<dbReference type="GO" id="GO:0008168">
    <property type="term" value="F:methyltransferase activity"/>
    <property type="evidence" value="ECO:0007669"/>
    <property type="project" value="UniProtKB-KW"/>
</dbReference>
<protein>
    <submittedName>
        <fullName evidence="7">Homocysteine S-methyltransferase</fullName>
        <ecNumber evidence="7">2.1.1.10</ecNumber>
    </submittedName>
</protein>
<proteinExistence type="predicted"/>
<keyword evidence="4 5" id="KW-0862">Zinc</keyword>
<dbReference type="Pfam" id="PF02574">
    <property type="entry name" value="S-methyl_trans"/>
    <property type="match status" value="1"/>
</dbReference>
<gene>
    <name evidence="7" type="ORF">QFZ36_002998</name>
</gene>
<evidence type="ECO:0000313" key="8">
    <source>
        <dbReference type="Proteomes" id="UP001236806"/>
    </source>
</evidence>
<keyword evidence="8" id="KW-1185">Reference proteome</keyword>
<dbReference type="InterPro" id="IPR036589">
    <property type="entry name" value="HCY_dom_sf"/>
</dbReference>
<name>A0ABU0PPF7_9MICC</name>
<dbReference type="PANTHER" id="PTHR46015">
    <property type="entry name" value="ZGC:172121"/>
    <property type="match status" value="1"/>
</dbReference>
<keyword evidence="2 5" id="KW-0808">Transferase</keyword>
<feature type="binding site" evidence="5">
    <location>
        <position position="309"/>
    </location>
    <ligand>
        <name>Zn(2+)</name>
        <dbReference type="ChEBI" id="CHEBI:29105"/>
    </ligand>
</feature>
<dbReference type="PANTHER" id="PTHR46015:SF1">
    <property type="entry name" value="HOMOCYSTEINE S-METHYLTRANSFERASE-LIKE ISOFORM 1"/>
    <property type="match status" value="1"/>
</dbReference>
<dbReference type="Gene3D" id="3.20.20.330">
    <property type="entry name" value="Homocysteine-binding-like domain"/>
    <property type="match status" value="1"/>
</dbReference>
<feature type="binding site" evidence="5">
    <location>
        <position position="310"/>
    </location>
    <ligand>
        <name>Zn(2+)</name>
        <dbReference type="ChEBI" id="CHEBI:29105"/>
    </ligand>
</feature>
<feature type="domain" description="Hcy-binding" evidence="6">
    <location>
        <begin position="11"/>
        <end position="324"/>
    </location>
</feature>
<comment type="cofactor">
    <cofactor evidence="5">
        <name>Zn(2+)</name>
        <dbReference type="ChEBI" id="CHEBI:29105"/>
    </cofactor>
</comment>
<evidence type="ECO:0000256" key="3">
    <source>
        <dbReference type="ARBA" id="ARBA00022723"/>
    </source>
</evidence>
<evidence type="ECO:0000313" key="7">
    <source>
        <dbReference type="EMBL" id="MDQ0675437.1"/>
    </source>
</evidence>
<organism evidence="7 8">
    <name type="scientific">Pseudarthrobacter siccitolerans</name>
    <dbReference type="NCBI Taxonomy" id="861266"/>
    <lineage>
        <taxon>Bacteria</taxon>
        <taxon>Bacillati</taxon>
        <taxon>Actinomycetota</taxon>
        <taxon>Actinomycetes</taxon>
        <taxon>Micrococcales</taxon>
        <taxon>Micrococcaceae</taxon>
        <taxon>Pseudarthrobacter</taxon>
    </lineage>
</organism>
<dbReference type="EMBL" id="JAUSXB010000001">
    <property type="protein sequence ID" value="MDQ0675437.1"/>
    <property type="molecule type" value="Genomic_DNA"/>
</dbReference>
<evidence type="ECO:0000256" key="1">
    <source>
        <dbReference type="ARBA" id="ARBA00022603"/>
    </source>
</evidence>
<dbReference type="GO" id="GO:0032259">
    <property type="term" value="P:methylation"/>
    <property type="evidence" value="ECO:0007669"/>
    <property type="project" value="UniProtKB-KW"/>
</dbReference>
<sequence>MPQPDMMPRSNALPRLLDAGENLVLDGALATELEAHGCDLEDPLWSAKVLLEQPELVRRVHLDYFKAGARVAITASYQATPLGFARRGIPEAEALERVAMSVRLADEARREYLAGNPESGPLLVAGSVGPYGAYLADGSEYRGDYTLTRNEFMEFHRPRVAALVAAGADVLACETLPSLPEAEALLELIAEFDVGSWLTFTLRDGAHISDGTPLERVAELCNAEPLVAAIGVNCVPLELVTPALDALGRASRKPLIAYPNSGETYDATTKTWGPAVSARGGAGTERPPASLVEGIPAWQERGVRMVGGCCRTTPNDIAALARLWRQP</sequence>
<dbReference type="SUPFAM" id="SSF82282">
    <property type="entry name" value="Homocysteine S-methyltransferase"/>
    <property type="match status" value="1"/>
</dbReference>